<protein>
    <submittedName>
        <fullName evidence="1">Uncharacterized protein</fullName>
    </submittedName>
</protein>
<accession>A0A6C0AII1</accession>
<sequence>MDYETIKRPNLKERIDEPEIQASIQMDEIDHYSKLYKKDNTAENEEARNYTEWCGHMAENQLSILVDEGRVLHKKMDPYPVWLRKKKYEEKIDAIIPLDRELPSDVLDIIRGYCKPVFIHFREYNQALGLFNLSVFYKQKLRHRIVDPAVREQLKICIDAHDDYQKTRAVYLHDKTPLNETLSDKSHYWTDVCKDKFSSLLDQSLLDQTCQHGYAAWYFHNEMEDAWMDESEEENDLP</sequence>
<dbReference type="AlphaFoldDB" id="A0A6C0AII1"/>
<reference evidence="1" key="1">
    <citation type="journal article" date="2020" name="Nature">
        <title>Giant virus diversity and host interactions through global metagenomics.</title>
        <authorList>
            <person name="Schulz F."/>
            <person name="Roux S."/>
            <person name="Paez-Espino D."/>
            <person name="Jungbluth S."/>
            <person name="Walsh D.A."/>
            <person name="Denef V.J."/>
            <person name="McMahon K.D."/>
            <person name="Konstantinidis K.T."/>
            <person name="Eloe-Fadrosh E.A."/>
            <person name="Kyrpides N.C."/>
            <person name="Woyke T."/>
        </authorList>
    </citation>
    <scope>NUCLEOTIDE SEQUENCE</scope>
    <source>
        <strain evidence="1">GVMAG-S-1035118-87</strain>
    </source>
</reference>
<evidence type="ECO:0000313" key="1">
    <source>
        <dbReference type="EMBL" id="QHS79263.1"/>
    </source>
</evidence>
<organism evidence="1">
    <name type="scientific">viral metagenome</name>
    <dbReference type="NCBI Taxonomy" id="1070528"/>
    <lineage>
        <taxon>unclassified sequences</taxon>
        <taxon>metagenomes</taxon>
        <taxon>organismal metagenomes</taxon>
    </lineage>
</organism>
<proteinExistence type="predicted"/>
<name>A0A6C0AII1_9ZZZZ</name>
<dbReference type="EMBL" id="MN740627">
    <property type="protein sequence ID" value="QHS79263.1"/>
    <property type="molecule type" value="Genomic_DNA"/>
</dbReference>